<dbReference type="AlphaFoldDB" id="A0A098GBW5"/>
<name>A0A098GBW5_LEGMI</name>
<dbReference type="Pfam" id="PF08897">
    <property type="entry name" value="DUF1841"/>
    <property type="match status" value="1"/>
</dbReference>
<evidence type="ECO:0000313" key="3">
    <source>
        <dbReference type="Proteomes" id="UP000032414"/>
    </source>
</evidence>
<organism evidence="1 3">
    <name type="scientific">Legionella micdadei</name>
    <name type="common">Tatlockia micdadei</name>
    <dbReference type="NCBI Taxonomy" id="451"/>
    <lineage>
        <taxon>Bacteria</taxon>
        <taxon>Pseudomonadati</taxon>
        <taxon>Pseudomonadota</taxon>
        <taxon>Gammaproteobacteria</taxon>
        <taxon>Legionellales</taxon>
        <taxon>Legionellaceae</taxon>
        <taxon>Legionella</taxon>
    </lineage>
</organism>
<dbReference type="EMBL" id="FMVN01000002">
    <property type="protein sequence ID" value="SCX90443.1"/>
    <property type="molecule type" value="Genomic_DNA"/>
</dbReference>
<reference evidence="1" key="2">
    <citation type="submission" date="2014-09" db="EMBL/GenBank/DDBJ databases">
        <authorList>
            <person name="GOMEZ-VALERO Laura"/>
        </authorList>
    </citation>
    <scope>NUCLEOTIDE SEQUENCE</scope>
    <source>
        <strain evidence="1">ATCC33218</strain>
    </source>
</reference>
<keyword evidence="4" id="KW-1185">Reference proteome</keyword>
<dbReference type="KEGG" id="tmc:LMI_0087"/>
<dbReference type="OrthoDB" id="9789432at2"/>
<reference evidence="3" key="1">
    <citation type="submission" date="2014-09" db="EMBL/GenBank/DDBJ databases">
        <authorList>
            <person name="Gomez-Valero L."/>
        </authorList>
    </citation>
    <scope>NUCLEOTIDE SEQUENCE [LARGE SCALE GENOMIC DNA]</scope>
    <source>
        <strain evidence="3">ATCC33218</strain>
    </source>
</reference>
<proteinExistence type="predicted"/>
<gene>
    <name evidence="1" type="ORF">LMI_0087</name>
    <name evidence="2" type="ORF">SAMN02982997_00325</name>
</gene>
<dbReference type="PATRIC" id="fig|451.8.peg.1056"/>
<dbReference type="STRING" id="451.B6N58_00405"/>
<sequence length="143" mass="16957">MFYGDKVQDTRQLFFSSWKKYRQKQPLQPLEQQLVAVIIDHPEYQSLFETPAEQYDHVYFPELGKTNPFLHMGLHLAIRDQVSTDRPHGILQIYKALLNKHTDHLTVEHLIMDSLAECLWEAQRSQNPPDEQKYLERLNRLLG</sequence>
<dbReference type="Proteomes" id="UP000032414">
    <property type="component" value="Chromosome I"/>
</dbReference>
<dbReference type="Proteomes" id="UP000182998">
    <property type="component" value="Unassembled WGS sequence"/>
</dbReference>
<dbReference type="HOGENOM" id="CLU_120353_0_0_6"/>
<reference evidence="2 4" key="3">
    <citation type="submission" date="2016-10" db="EMBL/GenBank/DDBJ databases">
        <authorList>
            <person name="Varghese N."/>
            <person name="Submissions S."/>
        </authorList>
    </citation>
    <scope>NUCLEOTIDE SEQUENCE [LARGE SCALE GENOMIC DNA]</scope>
    <source>
        <strain evidence="2 4">ATCC 33218</strain>
    </source>
</reference>
<protein>
    <recommendedName>
        <fullName evidence="5">DUF1841 domain-containing protein</fullName>
    </recommendedName>
</protein>
<evidence type="ECO:0008006" key="5">
    <source>
        <dbReference type="Google" id="ProtNLM"/>
    </source>
</evidence>
<dbReference type="InterPro" id="IPR014993">
    <property type="entry name" value="DUF1841"/>
</dbReference>
<accession>A0A098GBW5</accession>
<evidence type="ECO:0000313" key="2">
    <source>
        <dbReference type="EMBL" id="SCX90443.1"/>
    </source>
</evidence>
<dbReference type="EMBL" id="LN614830">
    <property type="protein sequence ID" value="CEG59455.1"/>
    <property type="molecule type" value="Genomic_DNA"/>
</dbReference>
<evidence type="ECO:0000313" key="1">
    <source>
        <dbReference type="EMBL" id="CEG59455.1"/>
    </source>
</evidence>
<evidence type="ECO:0000313" key="4">
    <source>
        <dbReference type="Proteomes" id="UP000182998"/>
    </source>
</evidence>
<dbReference type="RefSeq" id="WP_045098040.1">
    <property type="nucleotide sequence ID" value="NZ_CP020614.1"/>
</dbReference>